<dbReference type="PANTHER" id="PTHR43734:SF3">
    <property type="entry name" value="B-CAROTENE KETOLASE"/>
    <property type="match status" value="1"/>
</dbReference>
<evidence type="ECO:0000256" key="5">
    <source>
        <dbReference type="SAM" id="MobiDB-lite"/>
    </source>
</evidence>
<dbReference type="SUPFAM" id="SSF51905">
    <property type="entry name" value="FAD/NAD(P)-binding domain"/>
    <property type="match status" value="1"/>
</dbReference>
<feature type="compositionally biased region" description="Low complexity" evidence="5">
    <location>
        <begin position="572"/>
        <end position="582"/>
    </location>
</feature>
<comment type="similarity">
    <text evidence="4">Belongs to the carotenoid/retinoid oxidoreductase family.</text>
</comment>
<feature type="region of interest" description="Disordered" evidence="5">
    <location>
        <begin position="558"/>
        <end position="582"/>
    </location>
</feature>
<dbReference type="InterPro" id="IPR002937">
    <property type="entry name" value="Amino_oxidase"/>
</dbReference>
<evidence type="ECO:0000256" key="2">
    <source>
        <dbReference type="ARBA" id="ARBA00022746"/>
    </source>
</evidence>
<reference evidence="8" key="1">
    <citation type="journal article" date="2019" name="Int. J. Syst. Evol. Microbiol.">
        <title>The Global Catalogue of Microorganisms (GCM) 10K type strain sequencing project: providing services to taxonomists for standard genome sequencing and annotation.</title>
        <authorList>
            <consortium name="The Broad Institute Genomics Platform"/>
            <consortium name="The Broad Institute Genome Sequencing Center for Infectious Disease"/>
            <person name="Wu L."/>
            <person name="Ma J."/>
        </authorList>
    </citation>
    <scope>NUCLEOTIDE SEQUENCE [LARGE SCALE GENOMIC DNA]</scope>
    <source>
        <strain evidence="8">JCM 15443</strain>
    </source>
</reference>
<keyword evidence="2 4" id="KW-0125">Carotenoid biosynthesis</keyword>
<protein>
    <submittedName>
        <fullName evidence="7">Phytoene dehydrogenase</fullName>
    </submittedName>
</protein>
<comment type="caution">
    <text evidence="7">The sequence shown here is derived from an EMBL/GenBank/DDBJ whole genome shotgun (WGS) entry which is preliminary data.</text>
</comment>
<dbReference type="Proteomes" id="UP000661918">
    <property type="component" value="Unassembled WGS sequence"/>
</dbReference>
<evidence type="ECO:0000259" key="6">
    <source>
        <dbReference type="Pfam" id="PF01593"/>
    </source>
</evidence>
<name>A0ABQ2GWU6_9DEIO</name>
<dbReference type="EMBL" id="BMOM01000021">
    <property type="protein sequence ID" value="GGM15155.1"/>
    <property type="molecule type" value="Genomic_DNA"/>
</dbReference>
<dbReference type="Pfam" id="PF01593">
    <property type="entry name" value="Amino_oxidase"/>
    <property type="match status" value="1"/>
</dbReference>
<dbReference type="NCBIfam" id="TIGR02734">
    <property type="entry name" value="crtI_fam"/>
    <property type="match status" value="1"/>
</dbReference>
<evidence type="ECO:0000313" key="7">
    <source>
        <dbReference type="EMBL" id="GGM15155.1"/>
    </source>
</evidence>
<keyword evidence="8" id="KW-1185">Reference proteome</keyword>
<dbReference type="PANTHER" id="PTHR43734">
    <property type="entry name" value="PHYTOENE DESATURASE"/>
    <property type="match status" value="1"/>
</dbReference>
<dbReference type="InterPro" id="IPR036188">
    <property type="entry name" value="FAD/NAD-bd_sf"/>
</dbReference>
<feature type="domain" description="Amine oxidase" evidence="6">
    <location>
        <begin position="28"/>
        <end position="548"/>
    </location>
</feature>
<dbReference type="InterPro" id="IPR014105">
    <property type="entry name" value="Carotenoid/retinoid_OxRdtase"/>
</dbReference>
<comment type="pathway">
    <text evidence="1 4">Carotenoid biosynthesis.</text>
</comment>
<evidence type="ECO:0000256" key="4">
    <source>
        <dbReference type="RuleBase" id="RU362075"/>
    </source>
</evidence>
<accession>A0ABQ2GWU6</accession>
<proteinExistence type="inferred from homology"/>
<sequence length="582" mass="64261">MTAFPTSPDLKSPRACGRKTAVIIGSGIGGLSLGIRLQSLGFDTTILERLDAPGGRAYQKRTDDGYVFDMGPTVITVPHFIEELFASERDRAMLAEPDYPPHTLAEGARVKTGESGGPRTREYVQLVPILPFYRIYFDDGTFFDYDGDPDSTRRQIAELAPEDLEGYERFHEDARAIFERGFLELGYTHFGDVAAMLRVVPDLMRLDAVRTLFSFTSKYFQNPKMRQVFSFETLLVGGNPLSVPAIYAMIHFVEKTWGIHYAMGGTGALVRAFVQKFEELGGQIRYGAGVEEILVRDRRGQPVRRPVGQRTARGVRLEGGEELHADIVVSNGDWANTYLKRVPAAARLVNTDVRVKAARQSMSLLVIYFGFRDDPDRPLQLRHHNIILGPRYEALLTEIFGDKVLGQDFSQYLHVPTLTDPSLAPPGHHAAYTLVPVPHNASGLNWEVEGPKLVERVYTFLEERGYIPDLRARLTHSEFITPDYFAGTLDSHLGNAFGPEPILAQSAYFRPHNRSEDVGNLYMVGAGAQPGGGTPSVMMSAKMTARLIAQDFGIHPDVRDGVPGSAPEHEAAPQTGAAGAAD</sequence>
<evidence type="ECO:0000313" key="8">
    <source>
        <dbReference type="Proteomes" id="UP000661918"/>
    </source>
</evidence>
<dbReference type="RefSeq" id="WP_188904654.1">
    <property type="nucleotide sequence ID" value="NZ_BMOM01000021.1"/>
</dbReference>
<dbReference type="Gene3D" id="3.50.50.60">
    <property type="entry name" value="FAD/NAD(P)-binding domain"/>
    <property type="match status" value="2"/>
</dbReference>
<evidence type="ECO:0000256" key="3">
    <source>
        <dbReference type="ARBA" id="ARBA00023002"/>
    </source>
</evidence>
<organism evidence="7 8">
    <name type="scientific">Deinococcus aerophilus</name>
    <dbReference type="NCBI Taxonomy" id="522488"/>
    <lineage>
        <taxon>Bacteria</taxon>
        <taxon>Thermotogati</taxon>
        <taxon>Deinococcota</taxon>
        <taxon>Deinococci</taxon>
        <taxon>Deinococcales</taxon>
        <taxon>Deinococcaceae</taxon>
        <taxon>Deinococcus</taxon>
    </lineage>
</organism>
<evidence type="ECO:0000256" key="1">
    <source>
        <dbReference type="ARBA" id="ARBA00004829"/>
    </source>
</evidence>
<gene>
    <name evidence="7" type="ORF">GCM10010841_24560</name>
</gene>
<keyword evidence="3 4" id="KW-0560">Oxidoreductase</keyword>